<evidence type="ECO:0000256" key="16">
    <source>
        <dbReference type="ARBA" id="ARBA00047415"/>
    </source>
</evidence>
<keyword evidence="8 17" id="KW-0479">Metal-binding</keyword>
<evidence type="ECO:0000256" key="11">
    <source>
        <dbReference type="ARBA" id="ARBA00023004"/>
    </source>
</evidence>
<sequence length="202" mass="23739">MRVLLHICCAPCACYPLKLLKNKGYEVIGLWYNPNIHPLTEYAKRLSAVRKLEELESIKIIYFDSYSLKDWLRKVVFREEKPVRCQICYADRLEFTASIAKKGKFDAFTSTLFYSKFQSRELMVPIAETAAKKYGVQFLNVDFREGWKEGIDISKNYKLYRQQYCGCIYSEAERYLKKGKVEDSWIVEQVLKDCENLKSSVN</sequence>
<evidence type="ECO:0000256" key="6">
    <source>
        <dbReference type="ARBA" id="ARBA00022485"/>
    </source>
</evidence>
<dbReference type="Proteomes" id="UP001157911">
    <property type="component" value="Unassembled WGS sequence"/>
</dbReference>
<keyword evidence="10 17" id="KW-0560">Oxidoreductase</keyword>
<keyword evidence="6 17" id="KW-0004">4Fe-4S</keyword>
<evidence type="ECO:0000256" key="4">
    <source>
        <dbReference type="ARBA" id="ARBA00012622"/>
    </source>
</evidence>
<feature type="binding site" evidence="17">
    <location>
        <position position="9"/>
    </location>
    <ligand>
        <name>[4Fe-4S] cluster</name>
        <dbReference type="ChEBI" id="CHEBI:49883"/>
    </ligand>
</feature>
<evidence type="ECO:0000256" key="13">
    <source>
        <dbReference type="ARBA" id="ARBA00023157"/>
    </source>
</evidence>
<evidence type="ECO:0000256" key="1">
    <source>
        <dbReference type="ARBA" id="ARBA00002268"/>
    </source>
</evidence>
<evidence type="ECO:0000256" key="3">
    <source>
        <dbReference type="ARBA" id="ARBA00008207"/>
    </source>
</evidence>
<comment type="similarity">
    <text evidence="3 17">Belongs to the QueH family.</text>
</comment>
<feature type="disulfide bond" description="Redox-active" evidence="17">
    <location>
        <begin position="165"/>
        <end position="167"/>
    </location>
</feature>
<keyword evidence="11 17" id="KW-0408">Iron</keyword>
<evidence type="ECO:0000256" key="12">
    <source>
        <dbReference type="ARBA" id="ARBA00023014"/>
    </source>
</evidence>
<dbReference type="EC" id="1.17.99.6" evidence="4 17"/>
<dbReference type="Pfam" id="PF02677">
    <property type="entry name" value="QueH"/>
    <property type="match status" value="1"/>
</dbReference>
<accession>A0ABY1N977</accession>
<evidence type="ECO:0000256" key="10">
    <source>
        <dbReference type="ARBA" id="ARBA00023002"/>
    </source>
</evidence>
<reference evidence="18 19" key="1">
    <citation type="submission" date="2017-05" db="EMBL/GenBank/DDBJ databases">
        <authorList>
            <person name="Varghese N."/>
            <person name="Submissions S."/>
        </authorList>
    </citation>
    <scope>NUCLEOTIDE SEQUENCE [LARGE SCALE GENOMIC DNA]</scope>
    <source>
        <strain evidence="18 19">DSM 15522</strain>
    </source>
</reference>
<evidence type="ECO:0000256" key="9">
    <source>
        <dbReference type="ARBA" id="ARBA00022785"/>
    </source>
</evidence>
<protein>
    <recommendedName>
        <fullName evidence="5 17">Epoxyqueuosine reductase QueH</fullName>
        <ecNumber evidence="4 17">1.17.99.6</ecNumber>
    </recommendedName>
    <alternativeName>
        <fullName evidence="15 17">Queuosine biosynthesis protein QueH</fullName>
    </alternativeName>
</protein>
<keyword evidence="9 17" id="KW-0671">Queuosine biosynthesis</keyword>
<keyword evidence="13 17" id="KW-1015">Disulfide bond</keyword>
<dbReference type="EMBL" id="FXUB01000001">
    <property type="protein sequence ID" value="SMP03655.1"/>
    <property type="molecule type" value="Genomic_DNA"/>
</dbReference>
<keyword evidence="14 17" id="KW-0676">Redox-active center</keyword>
<comment type="caution">
    <text evidence="18">The sequence shown here is derived from an EMBL/GenBank/DDBJ whole genome shotgun (WGS) entry which is preliminary data.</text>
</comment>
<feature type="binding site" evidence="17">
    <location>
        <position position="88"/>
    </location>
    <ligand>
        <name>[4Fe-4S] cluster</name>
        <dbReference type="ChEBI" id="CHEBI:49883"/>
    </ligand>
</feature>
<keyword evidence="12 17" id="KW-0411">Iron-sulfur</keyword>
<evidence type="ECO:0000256" key="5">
    <source>
        <dbReference type="ARBA" id="ARBA00016895"/>
    </source>
</evidence>
<organism evidence="18 19">
    <name type="scientific">Desulfurobacterium pacificum</name>
    <dbReference type="NCBI Taxonomy" id="240166"/>
    <lineage>
        <taxon>Bacteria</taxon>
        <taxon>Pseudomonadati</taxon>
        <taxon>Aquificota</taxon>
        <taxon>Aquificia</taxon>
        <taxon>Desulfurobacteriales</taxon>
        <taxon>Desulfurobacteriaceae</taxon>
        <taxon>Desulfurobacterium</taxon>
    </lineage>
</organism>
<comment type="pathway">
    <text evidence="2 17">tRNA modification; tRNA-queuosine biosynthesis.</text>
</comment>
<gene>
    <name evidence="17" type="primary">queH</name>
    <name evidence="18" type="ORF">SAMN06265339_0135</name>
</gene>
<evidence type="ECO:0000256" key="2">
    <source>
        <dbReference type="ARBA" id="ARBA00004691"/>
    </source>
</evidence>
<feature type="binding site" evidence="17">
    <location>
        <position position="8"/>
    </location>
    <ligand>
        <name>[4Fe-4S] cluster</name>
        <dbReference type="ChEBI" id="CHEBI:49883"/>
    </ligand>
</feature>
<evidence type="ECO:0000256" key="14">
    <source>
        <dbReference type="ARBA" id="ARBA00023284"/>
    </source>
</evidence>
<evidence type="ECO:0000256" key="15">
    <source>
        <dbReference type="ARBA" id="ARBA00031446"/>
    </source>
</evidence>
<evidence type="ECO:0000256" key="8">
    <source>
        <dbReference type="ARBA" id="ARBA00022723"/>
    </source>
</evidence>
<evidence type="ECO:0000313" key="18">
    <source>
        <dbReference type="EMBL" id="SMP03655.1"/>
    </source>
</evidence>
<keyword evidence="19" id="KW-1185">Reference proteome</keyword>
<feature type="binding site" evidence="17">
    <location>
        <position position="85"/>
    </location>
    <ligand>
        <name>[4Fe-4S] cluster</name>
        <dbReference type="ChEBI" id="CHEBI:49883"/>
    </ligand>
</feature>
<evidence type="ECO:0000313" key="19">
    <source>
        <dbReference type="Proteomes" id="UP001157911"/>
    </source>
</evidence>
<proteinExistence type="inferred from homology"/>
<comment type="function">
    <text evidence="1 17">Catalyzes the conversion of epoxyqueuosine (oQ) to queuosine (Q), which is a hypermodified base found in the wobble positions of tRNA(Asp), tRNA(Asn), tRNA(His) and tRNA(Tyr).</text>
</comment>
<evidence type="ECO:0000256" key="17">
    <source>
        <dbReference type="HAMAP-Rule" id="MF_02089"/>
    </source>
</evidence>
<dbReference type="HAMAP" id="MF_02089">
    <property type="entry name" value="QueH"/>
    <property type="match status" value="1"/>
</dbReference>
<dbReference type="PANTHER" id="PTHR36701:SF1">
    <property type="entry name" value="EPOXYQUEUOSINE REDUCTASE QUEH"/>
    <property type="match status" value="1"/>
</dbReference>
<dbReference type="InterPro" id="IPR003828">
    <property type="entry name" value="QueH"/>
</dbReference>
<dbReference type="RefSeq" id="WP_283399646.1">
    <property type="nucleotide sequence ID" value="NZ_FXUB01000001.1"/>
</dbReference>
<dbReference type="PANTHER" id="PTHR36701">
    <property type="entry name" value="EPOXYQUEUOSINE REDUCTASE QUEH"/>
    <property type="match status" value="1"/>
</dbReference>
<name>A0ABY1N977_9BACT</name>
<comment type="catalytic activity">
    <reaction evidence="16 17">
        <text>epoxyqueuosine(34) in tRNA + AH2 = queuosine(34) in tRNA + A + H2O</text>
        <dbReference type="Rhea" id="RHEA:32159"/>
        <dbReference type="Rhea" id="RHEA-COMP:18571"/>
        <dbReference type="Rhea" id="RHEA-COMP:18582"/>
        <dbReference type="ChEBI" id="CHEBI:13193"/>
        <dbReference type="ChEBI" id="CHEBI:15377"/>
        <dbReference type="ChEBI" id="CHEBI:17499"/>
        <dbReference type="ChEBI" id="CHEBI:194431"/>
        <dbReference type="ChEBI" id="CHEBI:194443"/>
        <dbReference type="EC" id="1.17.99.6"/>
    </reaction>
</comment>
<evidence type="ECO:0000256" key="7">
    <source>
        <dbReference type="ARBA" id="ARBA00022694"/>
    </source>
</evidence>
<keyword evidence="7 17" id="KW-0819">tRNA processing</keyword>